<dbReference type="AlphaFoldDB" id="A0A8S2G4L8"/>
<evidence type="ECO:0000313" key="3">
    <source>
        <dbReference type="Proteomes" id="UP000677228"/>
    </source>
</evidence>
<evidence type="ECO:0000313" key="1">
    <source>
        <dbReference type="EMBL" id="CAF1628440.1"/>
    </source>
</evidence>
<comment type="caution">
    <text evidence="1">The sequence shown here is derived from an EMBL/GenBank/DDBJ whole genome shotgun (WGS) entry which is preliminary data.</text>
</comment>
<reference evidence="1" key="1">
    <citation type="submission" date="2021-02" db="EMBL/GenBank/DDBJ databases">
        <authorList>
            <person name="Nowell W R."/>
        </authorList>
    </citation>
    <scope>NUCLEOTIDE SEQUENCE</scope>
</reference>
<dbReference type="EMBL" id="CAJNOK010058159">
    <property type="protein sequence ID" value="CAF1628440.1"/>
    <property type="molecule type" value="Genomic_DNA"/>
</dbReference>
<dbReference type="Proteomes" id="UP000677228">
    <property type="component" value="Unassembled WGS sequence"/>
</dbReference>
<evidence type="ECO:0000313" key="2">
    <source>
        <dbReference type="EMBL" id="CAF4453156.1"/>
    </source>
</evidence>
<organism evidence="1 3">
    <name type="scientific">Didymodactylos carnosus</name>
    <dbReference type="NCBI Taxonomy" id="1234261"/>
    <lineage>
        <taxon>Eukaryota</taxon>
        <taxon>Metazoa</taxon>
        <taxon>Spiralia</taxon>
        <taxon>Gnathifera</taxon>
        <taxon>Rotifera</taxon>
        <taxon>Eurotatoria</taxon>
        <taxon>Bdelloidea</taxon>
        <taxon>Philodinida</taxon>
        <taxon>Philodinidae</taxon>
        <taxon>Didymodactylos</taxon>
    </lineage>
</organism>
<gene>
    <name evidence="1" type="ORF">OVA965_LOCUS43588</name>
    <name evidence="2" type="ORF">TMI583_LOCUS45915</name>
</gene>
<name>A0A8S2G4L8_9BILA</name>
<feature type="non-terminal residue" evidence="1">
    <location>
        <position position="1"/>
    </location>
</feature>
<sequence length="104" mass="12298">RHLALIKITLDCSLVVNMLKKKDLYSTNGRRRYQELRDNLTTLFQLQERNNMILNSLIVTYVLCEPFILKANNLNEFITRLANLKNVDETSLNHIKGNYFYDTF</sequence>
<protein>
    <submittedName>
        <fullName evidence="1">Uncharacterized protein</fullName>
    </submittedName>
</protein>
<dbReference type="EMBL" id="CAJOBA010083617">
    <property type="protein sequence ID" value="CAF4453156.1"/>
    <property type="molecule type" value="Genomic_DNA"/>
</dbReference>
<proteinExistence type="predicted"/>
<dbReference type="Proteomes" id="UP000682733">
    <property type="component" value="Unassembled WGS sequence"/>
</dbReference>
<accession>A0A8S2G4L8</accession>